<feature type="signal peptide" evidence="13">
    <location>
        <begin position="1"/>
        <end position="19"/>
    </location>
</feature>
<feature type="chain" id="PRO_5045953072" description="Beta-mannosidase B" evidence="13">
    <location>
        <begin position="20"/>
        <end position="866"/>
    </location>
</feature>
<dbReference type="GO" id="GO:0016787">
    <property type="term" value="F:hydrolase activity"/>
    <property type="evidence" value="ECO:0007669"/>
    <property type="project" value="UniProtKB-KW"/>
</dbReference>
<evidence type="ECO:0000256" key="3">
    <source>
        <dbReference type="ARBA" id="ARBA00004740"/>
    </source>
</evidence>
<feature type="domain" description="Glycoside hydrolase family 2 immunoglobulin-like beta-sandwich" evidence="14">
    <location>
        <begin position="221"/>
        <end position="334"/>
    </location>
</feature>
<evidence type="ECO:0000259" key="14">
    <source>
        <dbReference type="Pfam" id="PF00703"/>
    </source>
</evidence>
<dbReference type="Pfam" id="PF00703">
    <property type="entry name" value="Glyco_hydro_2"/>
    <property type="match status" value="1"/>
</dbReference>
<evidence type="ECO:0000259" key="16">
    <source>
        <dbReference type="Pfam" id="PF17786"/>
    </source>
</evidence>
<comment type="similarity">
    <text evidence="10">Belongs to the glycosyl hydrolase 2 family. Beta-mannosidase B subfamily.</text>
</comment>
<comment type="catalytic activity">
    <reaction evidence="1">
        <text>Hydrolysis of terminal, non-reducing beta-D-mannose residues in beta-D-mannosides.</text>
        <dbReference type="EC" id="3.2.1.25"/>
    </reaction>
</comment>
<evidence type="ECO:0000256" key="10">
    <source>
        <dbReference type="ARBA" id="ARBA00038429"/>
    </source>
</evidence>
<sequence length="866" mass="98849">MRYLILLIILAALPKIATAQTAKTTQLLTQGWRFHQADKEGWMSSTVPGCVHTDLLAAGQIKDPLYRDNELQQQWIGKADWDYETTFAVTPEMLRRSYLELVFKGLDTYADVTLNDATILHADNMFREWRVSVKPQLRAGENHLRIHFRSPLTEVAGLPAKYGFPLYATNDEQAMAVVGDKGPVLSPYTRKAPYQYGWDWGPRFVTAGIWQPVQLEVWDEARISDFHVVQRSLSDDVAQLGFVVEYDGGTAVQNPAATLLIEALGPDGKPAGPRLEQAVTLQPNRHELAVQMRLDKPQRWFPAGYGAQALYTFTARLVQGGKPLDTAKKRIGLRTLELRRERDQYGKSFEFVVNGIPVFAKGANWIPADIFPTRVTNQRYRHLLQSARDCNMNMVRVWGGGIYENDYFYDTCDELGLLVWQDFMFACTFYPGNPEFMDNVRQEATHQVRRLRDHPSLAIWVGNNENEVAWQDWNIPSIIGAAHQKEVWGDYLRMFNDVLPAVLRAHDPSRLYWPSSPSANYEDLASRQSNGDMHYWAVWAGTEPLTAYEKQVPRFMSEYGFQSFPELKSVQQFAAPADYDIASPVMREHQRSQAGNPRLLEYLRRDFREPKDFSSFLYVSQVLQAHAIKIAAEHLRRNRPRVMGSMYWQLDDCWGAASWSSIDYYGRWKALQYYAKRFYADVLLSPHEEGDNVRFYVVSDRLAAVPARLQVRLLDFTGHLLFEQTQALQIELLTSKAYLDISRKKLLKGHNPKQVVLSCAVQAADGTTLAANTHYFAAPKEMMMPRPGITTTWKPLTDSTYQLTLQSQTLARDVNMTLAEGDGFFEDNYFDLLPGQPKTVTFRSPSPTSAAQLKQQLRLQSLADAF</sequence>
<evidence type="ECO:0000256" key="9">
    <source>
        <dbReference type="ARBA" id="ARBA00023295"/>
    </source>
</evidence>
<dbReference type="Gene3D" id="2.60.120.260">
    <property type="entry name" value="Galactose-binding domain-like"/>
    <property type="match status" value="1"/>
</dbReference>
<dbReference type="Gene3D" id="3.20.20.80">
    <property type="entry name" value="Glycosidases"/>
    <property type="match status" value="1"/>
</dbReference>
<dbReference type="InterPro" id="IPR017853">
    <property type="entry name" value="GH"/>
</dbReference>
<evidence type="ECO:0000256" key="5">
    <source>
        <dbReference type="ARBA" id="ARBA00012754"/>
    </source>
</evidence>
<dbReference type="EMBL" id="JAGETZ010000010">
    <property type="protein sequence ID" value="MBO2011162.1"/>
    <property type="molecule type" value="Genomic_DNA"/>
</dbReference>
<keyword evidence="7 18" id="KW-0378">Hydrolase</keyword>
<gene>
    <name evidence="18" type="ORF">J4E00_19020</name>
</gene>
<evidence type="ECO:0000256" key="2">
    <source>
        <dbReference type="ARBA" id="ARBA00004613"/>
    </source>
</evidence>
<dbReference type="InterPro" id="IPR041625">
    <property type="entry name" value="Beta-mannosidase_Ig"/>
</dbReference>
<comment type="subunit">
    <text evidence="4">Homodimer.</text>
</comment>
<evidence type="ECO:0000259" key="15">
    <source>
        <dbReference type="Pfam" id="PF17753"/>
    </source>
</evidence>
<dbReference type="InterPro" id="IPR041447">
    <property type="entry name" value="Mannosidase_ig"/>
</dbReference>
<evidence type="ECO:0000256" key="13">
    <source>
        <dbReference type="SAM" id="SignalP"/>
    </source>
</evidence>
<evidence type="ECO:0000313" key="18">
    <source>
        <dbReference type="EMBL" id="MBO2011162.1"/>
    </source>
</evidence>
<evidence type="ECO:0000256" key="4">
    <source>
        <dbReference type="ARBA" id="ARBA00011738"/>
    </source>
</evidence>
<dbReference type="InterPro" id="IPR006102">
    <property type="entry name" value="Ig-like_GH2"/>
</dbReference>
<dbReference type="Pfam" id="PF17786">
    <property type="entry name" value="Mannosidase_ig"/>
    <property type="match status" value="1"/>
</dbReference>
<dbReference type="Gene3D" id="2.60.40.10">
    <property type="entry name" value="Immunoglobulins"/>
    <property type="match status" value="3"/>
</dbReference>
<dbReference type="InterPro" id="IPR013783">
    <property type="entry name" value="Ig-like_fold"/>
</dbReference>
<comment type="pathway">
    <text evidence="3">Glycan metabolism; N-glycan degradation.</text>
</comment>
<name>A0ABS3QIT6_9BACT</name>
<organism evidence="18 19">
    <name type="scientific">Hymenobacter negativus</name>
    <dbReference type="NCBI Taxonomy" id="2795026"/>
    <lineage>
        <taxon>Bacteria</taxon>
        <taxon>Pseudomonadati</taxon>
        <taxon>Bacteroidota</taxon>
        <taxon>Cytophagia</taxon>
        <taxon>Cytophagales</taxon>
        <taxon>Hymenobacteraceae</taxon>
        <taxon>Hymenobacter</taxon>
    </lineage>
</organism>
<keyword evidence="8" id="KW-0325">Glycoprotein</keyword>
<dbReference type="InterPro" id="IPR036156">
    <property type="entry name" value="Beta-gal/glucu_dom_sf"/>
</dbReference>
<accession>A0ABS3QIT6</accession>
<dbReference type="InterPro" id="IPR008979">
    <property type="entry name" value="Galactose-bd-like_sf"/>
</dbReference>
<evidence type="ECO:0000256" key="1">
    <source>
        <dbReference type="ARBA" id="ARBA00000829"/>
    </source>
</evidence>
<comment type="caution">
    <text evidence="18">The sequence shown here is derived from an EMBL/GenBank/DDBJ whole genome shotgun (WGS) entry which is preliminary data.</text>
</comment>
<dbReference type="SUPFAM" id="SSF51445">
    <property type="entry name" value="(Trans)glycosidases"/>
    <property type="match status" value="1"/>
</dbReference>
<feature type="domain" description="Mannosidase Ig/CBM-like" evidence="16">
    <location>
        <begin position="692"/>
        <end position="781"/>
    </location>
</feature>
<evidence type="ECO:0000256" key="6">
    <source>
        <dbReference type="ARBA" id="ARBA00022525"/>
    </source>
</evidence>
<dbReference type="PANTHER" id="PTHR43730">
    <property type="entry name" value="BETA-MANNOSIDASE"/>
    <property type="match status" value="1"/>
</dbReference>
<comment type="subcellular location">
    <subcellularLocation>
        <location evidence="2">Secreted</location>
    </subcellularLocation>
</comment>
<dbReference type="SUPFAM" id="SSF49303">
    <property type="entry name" value="beta-Galactosidase/glucuronidase domain"/>
    <property type="match status" value="3"/>
</dbReference>
<evidence type="ECO:0000313" key="19">
    <source>
        <dbReference type="Proteomes" id="UP000664369"/>
    </source>
</evidence>
<keyword evidence="9" id="KW-0326">Glycosidase</keyword>
<reference evidence="18 19" key="1">
    <citation type="submission" date="2021-03" db="EMBL/GenBank/DDBJ databases">
        <authorList>
            <person name="Kim M.K."/>
        </authorList>
    </citation>
    <scope>NUCLEOTIDE SEQUENCE [LARGE SCALE GENOMIC DNA]</scope>
    <source>
        <strain evidence="18 19">BT442</strain>
    </source>
</reference>
<dbReference type="EC" id="3.2.1.25" evidence="5"/>
<evidence type="ECO:0000256" key="12">
    <source>
        <dbReference type="ARBA" id="ARBA00041614"/>
    </source>
</evidence>
<proteinExistence type="inferred from homology"/>
<dbReference type="Proteomes" id="UP000664369">
    <property type="component" value="Unassembled WGS sequence"/>
</dbReference>
<dbReference type="Pfam" id="PF17753">
    <property type="entry name" value="Ig_mannosidase"/>
    <property type="match status" value="1"/>
</dbReference>
<evidence type="ECO:0000256" key="8">
    <source>
        <dbReference type="ARBA" id="ARBA00023180"/>
    </source>
</evidence>
<dbReference type="InterPro" id="IPR054593">
    <property type="entry name" value="Beta-mannosidase-like_N2"/>
</dbReference>
<evidence type="ECO:0000256" key="7">
    <source>
        <dbReference type="ARBA" id="ARBA00022801"/>
    </source>
</evidence>
<dbReference type="Pfam" id="PF22666">
    <property type="entry name" value="Glyco_hydro_2_N2"/>
    <property type="match status" value="1"/>
</dbReference>
<feature type="domain" description="Beta-mannosidase-like galactose-binding" evidence="17">
    <location>
        <begin position="32"/>
        <end position="211"/>
    </location>
</feature>
<dbReference type="SUPFAM" id="SSF49785">
    <property type="entry name" value="Galactose-binding domain-like"/>
    <property type="match status" value="1"/>
</dbReference>
<evidence type="ECO:0000259" key="17">
    <source>
        <dbReference type="Pfam" id="PF22666"/>
    </source>
</evidence>
<dbReference type="RefSeq" id="WP_208176859.1">
    <property type="nucleotide sequence ID" value="NZ_JAGETZ010000010.1"/>
</dbReference>
<keyword evidence="19" id="KW-1185">Reference proteome</keyword>
<dbReference type="InterPro" id="IPR050887">
    <property type="entry name" value="Beta-mannosidase_GH2"/>
</dbReference>
<evidence type="ECO:0000256" key="11">
    <source>
        <dbReference type="ARBA" id="ARBA00041069"/>
    </source>
</evidence>
<keyword evidence="13" id="KW-0732">Signal</keyword>
<keyword evidence="6" id="KW-0964">Secreted</keyword>
<dbReference type="PANTHER" id="PTHR43730:SF1">
    <property type="entry name" value="BETA-MANNOSIDASE"/>
    <property type="match status" value="1"/>
</dbReference>
<feature type="domain" description="Beta-mannosidase Ig-fold" evidence="15">
    <location>
        <begin position="785"/>
        <end position="864"/>
    </location>
</feature>
<protein>
    <recommendedName>
        <fullName evidence="11">Beta-mannosidase B</fullName>
        <ecNumber evidence="5">3.2.1.25</ecNumber>
    </recommendedName>
    <alternativeName>
        <fullName evidence="12">Mannanase B</fullName>
    </alternativeName>
</protein>